<reference evidence="2 3" key="2">
    <citation type="journal article" date="2012" name="Int. J. Syst. Evol. Microbiol.">
        <title>Magnetococcus marinus gen. nov., sp. nov., a marine, magnetotactic bacterium that represents a novel lineage (Magnetococcaceae fam. nov.; Magnetococcales ord. nov.) at the base of the Alphaproteobacteria.</title>
        <authorList>
            <person name="Bazylinski D.A."/>
            <person name="Williams T.J."/>
            <person name="Lefevre C.T."/>
            <person name="Berg R.J."/>
            <person name="Zhang C.L."/>
            <person name="Bowser S.S."/>
            <person name="Dean A.J."/>
            <person name="Beveridge T.J."/>
        </authorList>
    </citation>
    <scope>NUCLEOTIDE SEQUENCE [LARGE SCALE GENOMIC DNA]</scope>
    <source>
        <strain evidence="3">ATCC BAA-1437 / JCM 17883 / MC-1</strain>
    </source>
</reference>
<evidence type="ECO:0000313" key="2">
    <source>
        <dbReference type="EMBL" id="ABK43305.1"/>
    </source>
</evidence>
<evidence type="ECO:0008006" key="4">
    <source>
        <dbReference type="Google" id="ProtNLM"/>
    </source>
</evidence>
<dbReference type="OrthoDB" id="9805811at2"/>
<evidence type="ECO:0000256" key="1">
    <source>
        <dbReference type="SAM" id="Coils"/>
    </source>
</evidence>
<organism evidence="2 3">
    <name type="scientific">Magnetococcus marinus (strain ATCC BAA-1437 / JCM 17883 / MC-1)</name>
    <dbReference type="NCBI Taxonomy" id="156889"/>
    <lineage>
        <taxon>Bacteria</taxon>
        <taxon>Pseudomonadati</taxon>
        <taxon>Pseudomonadota</taxon>
        <taxon>Magnetococcia</taxon>
        <taxon>Magnetococcales</taxon>
        <taxon>Magnetococcaceae</taxon>
        <taxon>Magnetococcus</taxon>
    </lineage>
</organism>
<sequence>MDAARIIDALGLPDDARVDKKVPKKLLLEQGAPTAADKRLIQEGIEALHWIAALKPGNVAVPVFRDEVRAYTELAVAHAVLRPKARTARLLELIHRAIPYPLALLVTGDEGVLFSLAHKRFSQGEAGRVVLDGVVAVERLGDGDGVEAAFLEALALSRQNATDLYALYQGWMGRMIALTAARLTGIYGVSASVEGDQDRREVLREHEELIKKLAGLSAQAAKEKQLNRRVELNVEIQGIQKALDALVVRLKG</sequence>
<dbReference type="InterPro" id="IPR025503">
    <property type="entry name" value="DUF4391"/>
</dbReference>
<proteinExistence type="predicted"/>
<evidence type="ECO:0000313" key="3">
    <source>
        <dbReference type="Proteomes" id="UP000002586"/>
    </source>
</evidence>
<dbReference type="Pfam" id="PF14335">
    <property type="entry name" value="DUF4391"/>
    <property type="match status" value="1"/>
</dbReference>
<accession>A0L5R2</accession>
<dbReference type="STRING" id="156889.Mmc1_0784"/>
<keyword evidence="1" id="KW-0175">Coiled coil</keyword>
<name>A0L5R2_MAGMM</name>
<dbReference type="eggNOG" id="ENOG5032C11">
    <property type="taxonomic scope" value="Bacteria"/>
</dbReference>
<keyword evidence="3" id="KW-1185">Reference proteome</keyword>
<protein>
    <recommendedName>
        <fullName evidence="4">DUF4391 domain-containing protein</fullName>
    </recommendedName>
</protein>
<feature type="coiled-coil region" evidence="1">
    <location>
        <begin position="199"/>
        <end position="226"/>
    </location>
</feature>
<reference evidence="3" key="1">
    <citation type="journal article" date="2009" name="Appl. Environ. Microbiol.">
        <title>Complete genome sequence of the chemolithoautotrophic marine magnetotactic coccus strain MC-1.</title>
        <authorList>
            <person name="Schubbe S."/>
            <person name="Williams T.J."/>
            <person name="Xie G."/>
            <person name="Kiss H.E."/>
            <person name="Brettin T.S."/>
            <person name="Martinez D."/>
            <person name="Ross C.A."/>
            <person name="Schuler D."/>
            <person name="Cox B.L."/>
            <person name="Nealson K.H."/>
            <person name="Bazylinski D.A."/>
        </authorList>
    </citation>
    <scope>NUCLEOTIDE SEQUENCE [LARGE SCALE GENOMIC DNA]</scope>
    <source>
        <strain evidence="3">ATCC BAA-1437 / JCM 17883 / MC-1</strain>
    </source>
</reference>
<dbReference type="KEGG" id="mgm:Mmc1_0784"/>
<dbReference type="EMBL" id="CP000471">
    <property type="protein sequence ID" value="ABK43305.1"/>
    <property type="molecule type" value="Genomic_DNA"/>
</dbReference>
<dbReference type="HOGENOM" id="CLU_083612_0_0_5"/>
<gene>
    <name evidence="2" type="ordered locus">Mmc1_0784</name>
</gene>
<dbReference type="Proteomes" id="UP000002586">
    <property type="component" value="Chromosome"/>
</dbReference>
<dbReference type="AlphaFoldDB" id="A0L5R2"/>